<gene>
    <name evidence="10" type="primary">thiC-1</name>
    <name evidence="10" type="ordered locus">Mtc_0532</name>
</gene>
<proteinExistence type="predicted"/>
<comment type="cofactor">
    <cofactor evidence="1">
        <name>[4Fe-4S] cluster</name>
        <dbReference type="ChEBI" id="CHEBI:49883"/>
    </cofactor>
</comment>
<keyword evidence="2" id="KW-0004">4Fe-4S</keyword>
<dbReference type="EMBL" id="CP003243">
    <property type="protein sequence ID" value="AFC99298.1"/>
    <property type="molecule type" value="Genomic_DNA"/>
</dbReference>
<dbReference type="PANTHER" id="PTHR30557:SF1">
    <property type="entry name" value="PHOSPHOMETHYLPYRIMIDINE SYNTHASE, CHLOROPLASTIC"/>
    <property type="match status" value="1"/>
</dbReference>
<dbReference type="InterPro" id="IPR002817">
    <property type="entry name" value="ThiC/BzaA/B"/>
</dbReference>
<organism evidence="10 11">
    <name type="scientific">Methanocella conradii (strain DSM 24694 / JCM 17849 / CGMCC 1.5162 / HZ254)</name>
    <dbReference type="NCBI Taxonomy" id="1041930"/>
    <lineage>
        <taxon>Archaea</taxon>
        <taxon>Methanobacteriati</taxon>
        <taxon>Methanobacteriota</taxon>
        <taxon>Stenosarchaea group</taxon>
        <taxon>Methanomicrobia</taxon>
        <taxon>Methanocellales</taxon>
        <taxon>Methanocellaceae</taxon>
        <taxon>Methanocella</taxon>
    </lineage>
</organism>
<dbReference type="Gene3D" id="6.10.250.620">
    <property type="match status" value="1"/>
</dbReference>
<evidence type="ECO:0000256" key="3">
    <source>
        <dbReference type="ARBA" id="ARBA00022691"/>
    </source>
</evidence>
<keyword evidence="4" id="KW-0479">Metal-binding</keyword>
<evidence type="ECO:0000256" key="6">
    <source>
        <dbReference type="ARBA" id="ARBA00023004"/>
    </source>
</evidence>
<evidence type="ECO:0000256" key="5">
    <source>
        <dbReference type="ARBA" id="ARBA00022833"/>
    </source>
</evidence>
<dbReference type="GeneID" id="11970420"/>
<evidence type="ECO:0000256" key="4">
    <source>
        <dbReference type="ARBA" id="ARBA00022723"/>
    </source>
</evidence>
<evidence type="ECO:0000313" key="11">
    <source>
        <dbReference type="Proteomes" id="UP000005233"/>
    </source>
</evidence>
<dbReference type="NCBIfam" id="NF009895">
    <property type="entry name" value="PRK13352.1"/>
    <property type="match status" value="1"/>
</dbReference>
<dbReference type="EC" id="4.1.99.17" evidence="9"/>
<reference evidence="10 11" key="1">
    <citation type="journal article" date="2012" name="J. Bacteriol.">
        <title>Complete genome sequence of a thermophilic methanogen, Methanocella conradii HZ254, isolated from Chinese rice field soil.</title>
        <authorList>
            <person name="Lu Z."/>
            <person name="Lu Y."/>
        </authorList>
    </citation>
    <scope>NUCLEOTIDE SEQUENCE [LARGE SCALE GENOMIC DNA]</scope>
    <source>
        <strain evidence="11">DSM 24694 / JCM 17849 / CGMCC 1.5162 / HZ254</strain>
    </source>
</reference>
<dbReference type="SFLD" id="SFLDS00113">
    <property type="entry name" value="Radical_SAM_Phosphomethylpyrim"/>
    <property type="match status" value="1"/>
</dbReference>
<evidence type="ECO:0000313" key="10">
    <source>
        <dbReference type="EMBL" id="AFC99298.1"/>
    </source>
</evidence>
<dbReference type="HOGENOM" id="CLU_013181_2_2_2"/>
<dbReference type="KEGG" id="mez:Mtc_0532"/>
<dbReference type="OrthoDB" id="335406at2157"/>
<dbReference type="SFLD" id="SFLDG01114">
    <property type="entry name" value="phosphomethylpyrimidine_syntha"/>
    <property type="match status" value="1"/>
</dbReference>
<dbReference type="GO" id="GO:0051539">
    <property type="term" value="F:4 iron, 4 sulfur cluster binding"/>
    <property type="evidence" value="ECO:0007669"/>
    <property type="project" value="UniProtKB-KW"/>
</dbReference>
<accession>H8I5H9</accession>
<dbReference type="GO" id="GO:0046872">
    <property type="term" value="F:metal ion binding"/>
    <property type="evidence" value="ECO:0007669"/>
    <property type="project" value="UniProtKB-KW"/>
</dbReference>
<keyword evidence="7" id="KW-0411">Iron-sulfur</keyword>
<name>H8I5H9_METCZ</name>
<dbReference type="RefSeq" id="WP_014405137.1">
    <property type="nucleotide sequence ID" value="NC_017034.1"/>
</dbReference>
<evidence type="ECO:0000256" key="9">
    <source>
        <dbReference type="NCBIfam" id="TIGR00190"/>
    </source>
</evidence>
<dbReference type="PANTHER" id="PTHR30557">
    <property type="entry name" value="THIAMINE BIOSYNTHESIS PROTEIN THIC"/>
    <property type="match status" value="1"/>
</dbReference>
<dbReference type="SFLD" id="SFLDF00407">
    <property type="entry name" value="phosphomethylpyrimidine_syntha"/>
    <property type="match status" value="1"/>
</dbReference>
<keyword evidence="11" id="KW-1185">Reference proteome</keyword>
<dbReference type="GO" id="GO:0070284">
    <property type="term" value="F:phosphomethylpyrimidine synthase activity"/>
    <property type="evidence" value="ECO:0007669"/>
    <property type="project" value="UniProtKB-EC"/>
</dbReference>
<dbReference type="NCBIfam" id="TIGR00190">
    <property type="entry name" value="thiC"/>
    <property type="match status" value="1"/>
</dbReference>
<keyword evidence="3" id="KW-0949">S-adenosyl-L-methionine</keyword>
<dbReference type="STRING" id="1041930.Mtc_0532"/>
<keyword evidence="6" id="KW-0408">Iron</keyword>
<dbReference type="Pfam" id="PF01964">
    <property type="entry name" value="ThiC_Rad_SAM"/>
    <property type="match status" value="1"/>
</dbReference>
<protein>
    <recommendedName>
        <fullName evidence="9">Phosphomethylpyrimidine synthase</fullName>
        <ecNumber evidence="9">4.1.99.17</ecNumber>
    </recommendedName>
</protein>
<dbReference type="Gene3D" id="3.20.20.540">
    <property type="entry name" value="Radical SAM ThiC family, central domain"/>
    <property type="match status" value="1"/>
</dbReference>
<dbReference type="eggNOG" id="arCOG02741">
    <property type="taxonomic scope" value="Archaea"/>
</dbReference>
<evidence type="ECO:0000256" key="2">
    <source>
        <dbReference type="ARBA" id="ARBA00022485"/>
    </source>
</evidence>
<dbReference type="InterPro" id="IPR038521">
    <property type="entry name" value="ThiC/Bza_core_dom"/>
</dbReference>
<keyword evidence="8" id="KW-0456">Lyase</keyword>
<evidence type="ECO:0000256" key="8">
    <source>
        <dbReference type="ARBA" id="ARBA00023239"/>
    </source>
</evidence>
<dbReference type="GO" id="GO:0009228">
    <property type="term" value="P:thiamine biosynthetic process"/>
    <property type="evidence" value="ECO:0007669"/>
    <property type="project" value="UniProtKB-UniRule"/>
</dbReference>
<sequence>MLMREAKNGLSDEVKRIAKVEGVEPERLRSLIARGLVAVPRNAGRDFPGRAVGMLMSTKVNANVGTSKDYDDCDEEVRKAKIAVQYGADAVMDLSTGHDRDSVRKSLIKELDVPVGTVPIYHAARKRRNAVDMTSDDLFNSVREHAKDGVDFVTVHCGVNRNSLERLKNDPRLLNIVSRGGALTLAWMLHNGKDNPFYEEFDYLLEIASEYDLTLSLGDGMRPGCMADATDRPEFMEFITLGELVRRCREKGVQCIVEGPGHVPLDDVELSVRAMKKLTGDAPLYLLGPLVTDIAPGYDHVVGAIGGAVAGMAGADFLCIVTPSEHLALPTVDDIREGVIVGRIAAHVADTVKEGQRERARLLDERMSRARGDLDWKAQMGLAIDPERAERIRGTRMPEGETCSMCSDLCAIKLVRDALNQKAMDKSDQRGA</sequence>
<dbReference type="Proteomes" id="UP000005233">
    <property type="component" value="Chromosome"/>
</dbReference>
<evidence type="ECO:0000256" key="7">
    <source>
        <dbReference type="ARBA" id="ARBA00023014"/>
    </source>
</evidence>
<keyword evidence="5" id="KW-0862">Zinc</keyword>
<dbReference type="AlphaFoldDB" id="H8I5H9"/>
<evidence type="ECO:0000256" key="1">
    <source>
        <dbReference type="ARBA" id="ARBA00001966"/>
    </source>
</evidence>